<reference evidence="2" key="1">
    <citation type="submission" date="2019-12" db="EMBL/GenBank/DDBJ databases">
        <title>Genome sequencing and annotation of Brassica cretica.</title>
        <authorList>
            <person name="Studholme D.J."/>
            <person name="Sarris P."/>
        </authorList>
    </citation>
    <scope>NUCLEOTIDE SEQUENCE</scope>
    <source>
        <strain evidence="2">PFS-109/04</strain>
        <tissue evidence="2">Leaf</tissue>
    </source>
</reference>
<evidence type="ECO:0000313" key="2">
    <source>
        <dbReference type="EMBL" id="KAF3554781.1"/>
    </source>
</evidence>
<name>A0A8S9R196_BRACR</name>
<feature type="compositionally biased region" description="Basic and acidic residues" evidence="1">
    <location>
        <begin position="1"/>
        <end position="14"/>
    </location>
</feature>
<evidence type="ECO:0000256" key="1">
    <source>
        <dbReference type="SAM" id="MobiDB-lite"/>
    </source>
</evidence>
<evidence type="ECO:0000313" key="3">
    <source>
        <dbReference type="Proteomes" id="UP000712600"/>
    </source>
</evidence>
<accession>A0A8S9R196</accession>
<dbReference type="Proteomes" id="UP000712600">
    <property type="component" value="Unassembled WGS sequence"/>
</dbReference>
<feature type="region of interest" description="Disordered" evidence="1">
    <location>
        <begin position="1"/>
        <end position="26"/>
    </location>
</feature>
<gene>
    <name evidence="2" type="ORF">F2Q69_00013879</name>
</gene>
<dbReference type="AlphaFoldDB" id="A0A8S9R196"/>
<dbReference type="EMBL" id="QGKX02000996">
    <property type="protein sequence ID" value="KAF3554781.1"/>
    <property type="molecule type" value="Genomic_DNA"/>
</dbReference>
<protein>
    <submittedName>
        <fullName evidence="2">Uncharacterized protein</fullName>
    </submittedName>
</protein>
<comment type="caution">
    <text evidence="2">The sequence shown here is derived from an EMBL/GenBank/DDBJ whole genome shotgun (WGS) entry which is preliminary data.</text>
</comment>
<organism evidence="2 3">
    <name type="scientific">Brassica cretica</name>
    <name type="common">Mustard</name>
    <dbReference type="NCBI Taxonomy" id="69181"/>
    <lineage>
        <taxon>Eukaryota</taxon>
        <taxon>Viridiplantae</taxon>
        <taxon>Streptophyta</taxon>
        <taxon>Embryophyta</taxon>
        <taxon>Tracheophyta</taxon>
        <taxon>Spermatophyta</taxon>
        <taxon>Magnoliopsida</taxon>
        <taxon>eudicotyledons</taxon>
        <taxon>Gunneridae</taxon>
        <taxon>Pentapetalae</taxon>
        <taxon>rosids</taxon>
        <taxon>malvids</taxon>
        <taxon>Brassicales</taxon>
        <taxon>Brassicaceae</taxon>
        <taxon>Brassiceae</taxon>
        <taxon>Brassica</taxon>
    </lineage>
</organism>
<feature type="compositionally biased region" description="Polar residues" evidence="1">
    <location>
        <begin position="15"/>
        <end position="26"/>
    </location>
</feature>
<sequence length="170" mass="18764">MPHFRLDLSSEARTRPSNNRSPLSTDQHARAEILDLVIGIDAWLGPGASLNRNLEAGILPEAWKTFPNQFTHYFSISSSNSGITCALKSTGVAHSQQASPAQDIAPVILLSEVLLRSGPCLNLEENKFPQDRRGLVDVSRFYTCLEMTWRDSGPWLHSIGCQDLFMGLVA</sequence>
<proteinExistence type="predicted"/>